<evidence type="ECO:0000256" key="3">
    <source>
        <dbReference type="ARBA" id="ARBA00006924"/>
    </source>
</evidence>
<evidence type="ECO:0000256" key="7">
    <source>
        <dbReference type="ARBA" id="ARBA00023027"/>
    </source>
</evidence>
<evidence type="ECO:0000256" key="2">
    <source>
        <dbReference type="ARBA" id="ARBA00004173"/>
    </source>
</evidence>
<reference evidence="12" key="1">
    <citation type="submission" date="2014-09" db="EMBL/GenBank/DDBJ databases">
        <title>Genome sequence of the luminous mushroom Mycena chlorophos for searching fungal bioluminescence genes.</title>
        <authorList>
            <person name="Tanaka Y."/>
            <person name="Kasuga D."/>
            <person name="Oba Y."/>
            <person name="Hase S."/>
            <person name="Sato K."/>
            <person name="Oba Y."/>
            <person name="Sakakibara Y."/>
        </authorList>
    </citation>
    <scope>NUCLEOTIDE SEQUENCE</scope>
</reference>
<protein>
    <recommendedName>
        <fullName evidence="11">Deacetylase sirtuin-type domain-containing protein</fullName>
    </recommendedName>
</protein>
<accession>A0ABQ0L3V9</accession>
<evidence type="ECO:0000256" key="4">
    <source>
        <dbReference type="ARBA" id="ARBA00022679"/>
    </source>
</evidence>
<dbReference type="SUPFAM" id="SSF52467">
    <property type="entry name" value="DHS-like NAD/FAD-binding domain"/>
    <property type="match status" value="1"/>
</dbReference>
<keyword evidence="13" id="KW-1185">Reference proteome</keyword>
<dbReference type="PROSITE" id="PS50305">
    <property type="entry name" value="SIRTUIN"/>
    <property type="match status" value="1"/>
</dbReference>
<dbReference type="EMBL" id="DF840919">
    <property type="protein sequence ID" value="GAT45187.1"/>
    <property type="molecule type" value="Genomic_DNA"/>
</dbReference>
<sequence>MSSTFELTDEELAAAQIRAFLAAAEEVDMDPGTAEELIQTLILKTTEGSELHIEQDGEGLNLQVDDLDLALLYSPVDPELQTWSHQQIRAMLHHLKERGAQSFIEEYVLKRNIPVPQLLLAFQIDLSPALQSMSAPTLGYFLKVAMNRELQLRDKLPDYNTVEDAVRLIRDSRRILILTGAGISVSCGIPDFRSQDGIYASLRQNGQYDLDDPQQMFDISYFRENPAEISTHNFDDRDPTSSFAHQIYPSNFTPSPSHRFIKLVENKGQLLRNYTQNIDTLETLAGVTQVLQCHGSFATASCLSCRRQVSGTEIEAEILAQVVPLCSVCSVPQPESKPKKKRKGKAEWESDDDDEADGPAYPPWIMKPSITFFGEKLSDHFDQSLAADRNEVDLLLVIGTSLKVAPVADILAHLPHSVPQILINKTPIRHINPDIILLGNADDIIMHLCLKLDWDLPPPKDQPPNFPRKRSTAELHAHEEPRRVGDSHIWTFEGAEGGEWLRKIEEKIASAGSNNLACGSRNREASVLISLLRLDLSAPAFMATTTLPAELVDMIIQLLLHSQRNTTLTSSALFSLIAPLSLASTLFRKLTLQHFFRRIALLETDARKANREWTRLFRLLVSLANNYTRDCYNWVRCLTTTSNALIGPYQLANLAIFPQLQELALDFASDGLATQKFTLQLLDEAPRMLTVLRLSSLPSITLPLLRSVTSRFPFLARLHLSATERLEYHCWDCYEESLGCTIHSPIPGVFSDVEHMANVFATILRPLKFLTHLRLGIYLSDEMLIHNHIRHAEAPEVLTFGPEECLLCNQAAEHVRLRELVAALEFAQHLKGLRTIGFSSFFDRTTADETTTVYILRADGRLRVRQRPWDKDNA</sequence>
<feature type="region of interest" description="Disordered" evidence="10">
    <location>
        <begin position="332"/>
        <end position="360"/>
    </location>
</feature>
<evidence type="ECO:0000256" key="1">
    <source>
        <dbReference type="ARBA" id="ARBA00001947"/>
    </source>
</evidence>
<keyword evidence="4" id="KW-0808">Transferase</keyword>
<dbReference type="Proteomes" id="UP000815677">
    <property type="component" value="Unassembled WGS sequence"/>
</dbReference>
<proteinExistence type="inferred from homology"/>
<organism evidence="12 13">
    <name type="scientific">Mycena chlorophos</name>
    <name type="common">Agaric fungus</name>
    <name type="synonym">Agaricus chlorophos</name>
    <dbReference type="NCBI Taxonomy" id="658473"/>
    <lineage>
        <taxon>Eukaryota</taxon>
        <taxon>Fungi</taxon>
        <taxon>Dikarya</taxon>
        <taxon>Basidiomycota</taxon>
        <taxon>Agaricomycotina</taxon>
        <taxon>Agaricomycetes</taxon>
        <taxon>Agaricomycetidae</taxon>
        <taxon>Agaricales</taxon>
        <taxon>Marasmiineae</taxon>
        <taxon>Mycenaceae</taxon>
        <taxon>Mycena</taxon>
    </lineage>
</organism>
<feature type="binding site" evidence="9">
    <location>
        <position position="305"/>
    </location>
    <ligand>
        <name>Zn(2+)</name>
        <dbReference type="ChEBI" id="CHEBI:29105"/>
    </ligand>
</feature>
<dbReference type="InterPro" id="IPR026590">
    <property type="entry name" value="Ssirtuin_cat_dom"/>
</dbReference>
<keyword evidence="5 9" id="KW-0479">Metal-binding</keyword>
<evidence type="ECO:0000256" key="9">
    <source>
        <dbReference type="PROSITE-ProRule" id="PRU00236"/>
    </source>
</evidence>
<gene>
    <name evidence="12" type="ORF">MCHLO_02777</name>
</gene>
<dbReference type="InterPro" id="IPR029035">
    <property type="entry name" value="DHS-like_NAD/FAD-binding_dom"/>
</dbReference>
<feature type="binding site" evidence="9">
    <location>
        <position position="329"/>
    </location>
    <ligand>
        <name>Zn(2+)</name>
        <dbReference type="ChEBI" id="CHEBI:29105"/>
    </ligand>
</feature>
<evidence type="ECO:0000313" key="12">
    <source>
        <dbReference type="EMBL" id="GAT45187.1"/>
    </source>
</evidence>
<comment type="similarity">
    <text evidence="3">Belongs to the sirtuin family. Class I subfamily.</text>
</comment>
<dbReference type="PANTHER" id="PTHR11085">
    <property type="entry name" value="NAD-DEPENDENT PROTEIN DEACYLASE SIRTUIN-5, MITOCHONDRIAL-RELATED"/>
    <property type="match status" value="1"/>
</dbReference>
<evidence type="ECO:0000256" key="10">
    <source>
        <dbReference type="SAM" id="MobiDB-lite"/>
    </source>
</evidence>
<name>A0ABQ0L3V9_MYCCL</name>
<dbReference type="InterPro" id="IPR026591">
    <property type="entry name" value="Sirtuin_cat_small_dom_sf"/>
</dbReference>
<evidence type="ECO:0000256" key="5">
    <source>
        <dbReference type="ARBA" id="ARBA00022723"/>
    </source>
</evidence>
<evidence type="ECO:0000256" key="6">
    <source>
        <dbReference type="ARBA" id="ARBA00022833"/>
    </source>
</evidence>
<feature type="active site" description="Proton acceptor" evidence="9">
    <location>
        <position position="294"/>
    </location>
</feature>
<keyword evidence="7" id="KW-0520">NAD</keyword>
<feature type="binding site" evidence="9">
    <location>
        <position position="302"/>
    </location>
    <ligand>
        <name>Zn(2+)</name>
        <dbReference type="ChEBI" id="CHEBI:29105"/>
    </ligand>
</feature>
<dbReference type="InterPro" id="IPR003000">
    <property type="entry name" value="Sirtuin"/>
</dbReference>
<evidence type="ECO:0000313" key="13">
    <source>
        <dbReference type="Proteomes" id="UP000815677"/>
    </source>
</evidence>
<comment type="cofactor">
    <cofactor evidence="1">
        <name>Zn(2+)</name>
        <dbReference type="ChEBI" id="CHEBI:29105"/>
    </cofactor>
</comment>
<dbReference type="PANTHER" id="PTHR11085:SF9">
    <property type="entry name" value="NAD-DEPENDENT PROTEIN DEACETYLASE SIRTUIN-1"/>
    <property type="match status" value="1"/>
</dbReference>
<keyword evidence="6 9" id="KW-0862">Zinc</keyword>
<feature type="domain" description="Deacetylase sirtuin-type" evidence="11">
    <location>
        <begin position="155"/>
        <end position="455"/>
    </location>
</feature>
<dbReference type="Gene3D" id="3.40.50.1220">
    <property type="entry name" value="TPP-binding domain"/>
    <property type="match status" value="1"/>
</dbReference>
<evidence type="ECO:0000256" key="8">
    <source>
        <dbReference type="ARBA" id="ARBA00023128"/>
    </source>
</evidence>
<feature type="binding site" evidence="9">
    <location>
        <position position="326"/>
    </location>
    <ligand>
        <name>Zn(2+)</name>
        <dbReference type="ChEBI" id="CHEBI:29105"/>
    </ligand>
</feature>
<dbReference type="Gene3D" id="3.30.1600.10">
    <property type="entry name" value="SIR2/SIRT2 'Small Domain"/>
    <property type="match status" value="1"/>
</dbReference>
<comment type="subcellular location">
    <subcellularLocation>
        <location evidence="2">Mitochondrion</location>
    </subcellularLocation>
</comment>
<dbReference type="InterPro" id="IPR050134">
    <property type="entry name" value="NAD-dep_sirtuin_deacylases"/>
</dbReference>
<dbReference type="Pfam" id="PF02146">
    <property type="entry name" value="SIR2"/>
    <property type="match status" value="1"/>
</dbReference>
<keyword evidence="8" id="KW-0496">Mitochondrion</keyword>
<evidence type="ECO:0000259" key="11">
    <source>
        <dbReference type="PROSITE" id="PS50305"/>
    </source>
</evidence>